<dbReference type="InterPro" id="IPR057670">
    <property type="entry name" value="SH3_retrovirus"/>
</dbReference>
<dbReference type="Proteomes" id="UP000037035">
    <property type="component" value="Unassembled WGS sequence"/>
</dbReference>
<evidence type="ECO:0000313" key="3">
    <source>
        <dbReference type="Proteomes" id="UP000037035"/>
    </source>
</evidence>
<dbReference type="EMBL" id="LAVV01002116">
    <property type="protein sequence ID" value="KNZ63084.1"/>
    <property type="molecule type" value="Genomic_DNA"/>
</dbReference>
<feature type="domain" description="Retroviral polymerase SH3-like" evidence="1">
    <location>
        <begin position="1"/>
        <end position="48"/>
    </location>
</feature>
<evidence type="ECO:0000313" key="2">
    <source>
        <dbReference type="EMBL" id="KNZ63084.1"/>
    </source>
</evidence>
<protein>
    <recommendedName>
        <fullName evidence="1">Retroviral polymerase SH3-like domain-containing protein</fullName>
    </recommendedName>
</protein>
<dbReference type="OrthoDB" id="1751476at2759"/>
<name>A0A0L6VQX1_9BASI</name>
<dbReference type="Pfam" id="PF25597">
    <property type="entry name" value="SH3_retrovirus"/>
    <property type="match status" value="1"/>
</dbReference>
<reference evidence="2 3" key="1">
    <citation type="submission" date="2015-08" db="EMBL/GenBank/DDBJ databases">
        <title>Next Generation Sequencing and Analysis of the Genome of Puccinia sorghi L Schw, the Causal Agent of Maize Common Rust.</title>
        <authorList>
            <person name="Rochi L."/>
            <person name="Burguener G."/>
            <person name="Darino M."/>
            <person name="Turjanski A."/>
            <person name="Kreff E."/>
            <person name="Dieguez M.J."/>
            <person name="Sacco F."/>
        </authorList>
    </citation>
    <scope>NUCLEOTIDE SEQUENCE [LARGE SCALE GENOMIC DNA]</scope>
    <source>
        <strain evidence="2 3">RO10H11247</strain>
    </source>
</reference>
<keyword evidence="3" id="KW-1185">Reference proteome</keyword>
<sequence>LQPKGEMGILIGYRDELSSYCILSDSGRIIESKKVQFLDYHFPVNKKSDWDLSIEETAIMNDEEFAEDSNVLFSSNNLGLSNKAS</sequence>
<organism evidence="2 3">
    <name type="scientific">Puccinia sorghi</name>
    <dbReference type="NCBI Taxonomy" id="27349"/>
    <lineage>
        <taxon>Eukaryota</taxon>
        <taxon>Fungi</taxon>
        <taxon>Dikarya</taxon>
        <taxon>Basidiomycota</taxon>
        <taxon>Pucciniomycotina</taxon>
        <taxon>Pucciniomycetes</taxon>
        <taxon>Pucciniales</taxon>
        <taxon>Pucciniaceae</taxon>
        <taxon>Puccinia</taxon>
    </lineage>
</organism>
<dbReference type="VEuPathDB" id="FungiDB:VP01_11905g1"/>
<accession>A0A0L6VQX1</accession>
<gene>
    <name evidence="2" type="ORF">VP01_11905g1</name>
</gene>
<feature type="non-terminal residue" evidence="2">
    <location>
        <position position="1"/>
    </location>
</feature>
<dbReference type="AlphaFoldDB" id="A0A0L6VQX1"/>
<evidence type="ECO:0000259" key="1">
    <source>
        <dbReference type="Pfam" id="PF25597"/>
    </source>
</evidence>
<comment type="caution">
    <text evidence="2">The sequence shown here is derived from an EMBL/GenBank/DDBJ whole genome shotgun (WGS) entry which is preliminary data.</text>
</comment>
<proteinExistence type="predicted"/>